<keyword evidence="10" id="KW-0677">Repeat</keyword>
<organism evidence="19 20">
    <name type="scientific">Corchorus capsularis</name>
    <name type="common">Jute</name>
    <dbReference type="NCBI Taxonomy" id="210143"/>
    <lineage>
        <taxon>Eukaryota</taxon>
        <taxon>Viridiplantae</taxon>
        <taxon>Streptophyta</taxon>
        <taxon>Embryophyta</taxon>
        <taxon>Tracheophyta</taxon>
        <taxon>Spermatophyta</taxon>
        <taxon>Magnoliopsida</taxon>
        <taxon>eudicotyledons</taxon>
        <taxon>Gunneridae</taxon>
        <taxon>Pentapetalae</taxon>
        <taxon>rosids</taxon>
        <taxon>malvids</taxon>
        <taxon>Malvales</taxon>
        <taxon>Malvaceae</taxon>
        <taxon>Grewioideae</taxon>
        <taxon>Apeibeae</taxon>
        <taxon>Corchorus</taxon>
    </lineage>
</organism>
<dbReference type="CDD" id="cd20346">
    <property type="entry name" value="BRcat_RBR_ANKIB1"/>
    <property type="match status" value="1"/>
</dbReference>
<comment type="caution">
    <text evidence="19">The sequence shown here is derived from an EMBL/GenBank/DDBJ whole genome shotgun (WGS) entry which is preliminary data.</text>
</comment>
<evidence type="ECO:0000259" key="17">
    <source>
        <dbReference type="PROSITE" id="PS50199"/>
    </source>
</evidence>
<dbReference type="PANTHER" id="PTHR11685">
    <property type="entry name" value="RBR FAMILY RING FINGER AND IBR DOMAIN-CONTAINING"/>
    <property type="match status" value="1"/>
</dbReference>
<reference evidence="19 20" key="1">
    <citation type="submission" date="2013-09" db="EMBL/GenBank/DDBJ databases">
        <title>Corchorus capsularis genome sequencing.</title>
        <authorList>
            <person name="Alam M."/>
            <person name="Haque M.S."/>
            <person name="Islam M.S."/>
            <person name="Emdad E.M."/>
            <person name="Islam M.M."/>
            <person name="Ahmed B."/>
            <person name="Halim A."/>
            <person name="Hossen Q.M.M."/>
            <person name="Hossain M.Z."/>
            <person name="Ahmed R."/>
            <person name="Khan M.M."/>
            <person name="Islam R."/>
            <person name="Rashid M.M."/>
            <person name="Khan S.A."/>
            <person name="Rahman M.S."/>
            <person name="Alam M."/>
        </authorList>
    </citation>
    <scope>NUCLEOTIDE SEQUENCE [LARGE SCALE GENOMIC DNA]</scope>
    <source>
        <strain evidence="20">cv. CVL-1</strain>
        <tissue evidence="19">Whole seedling</tissue>
    </source>
</reference>
<dbReference type="SUPFAM" id="SSF57850">
    <property type="entry name" value="RING/U-box"/>
    <property type="match status" value="3"/>
</dbReference>
<evidence type="ECO:0000256" key="3">
    <source>
        <dbReference type="ARBA" id="ARBA00003976"/>
    </source>
</evidence>
<dbReference type="InterPro" id="IPR002867">
    <property type="entry name" value="IBR_dom"/>
</dbReference>
<dbReference type="Gene3D" id="1.20.120.1750">
    <property type="match status" value="1"/>
</dbReference>
<keyword evidence="20" id="KW-1185">Reference proteome</keyword>
<comment type="catalytic activity">
    <reaction evidence="1">
        <text>[E2 ubiquitin-conjugating enzyme]-S-ubiquitinyl-L-cysteine + [acceptor protein]-L-lysine = [E2 ubiquitin-conjugating enzyme]-L-cysteine + [acceptor protein]-N(6)-ubiquitinyl-L-lysine.</text>
        <dbReference type="EC" id="2.3.2.31"/>
    </reaction>
</comment>
<dbReference type="PROSITE" id="PS01358">
    <property type="entry name" value="ZF_RANBP2_1"/>
    <property type="match status" value="1"/>
</dbReference>
<dbReference type="SMART" id="SM00647">
    <property type="entry name" value="IBR"/>
    <property type="match status" value="2"/>
</dbReference>
<dbReference type="InterPro" id="IPR001841">
    <property type="entry name" value="Znf_RING"/>
</dbReference>
<dbReference type="PROSITE" id="PS50199">
    <property type="entry name" value="ZF_RANBP2_2"/>
    <property type="match status" value="1"/>
</dbReference>
<dbReference type="Proteomes" id="UP000188268">
    <property type="component" value="Unassembled WGS sequence"/>
</dbReference>
<evidence type="ECO:0000256" key="2">
    <source>
        <dbReference type="ARBA" id="ARBA00001947"/>
    </source>
</evidence>
<dbReference type="GO" id="GO:0016567">
    <property type="term" value="P:protein ubiquitination"/>
    <property type="evidence" value="ECO:0007669"/>
    <property type="project" value="UniProtKB-UniPathway"/>
</dbReference>
<evidence type="ECO:0000256" key="5">
    <source>
        <dbReference type="ARBA" id="ARBA00005884"/>
    </source>
</evidence>
<feature type="domain" description="RanBP2-type" evidence="17">
    <location>
        <begin position="567"/>
        <end position="591"/>
    </location>
</feature>
<accession>A0A1R3IYK6</accession>
<evidence type="ECO:0000256" key="7">
    <source>
        <dbReference type="ARBA" id="ARBA00017887"/>
    </source>
</evidence>
<name>A0A1R3IYK6_COCAP</name>
<gene>
    <name evidence="19" type="ORF">CCACVL1_08847</name>
</gene>
<dbReference type="EC" id="2.3.2.31" evidence="6"/>
<keyword evidence="11 14" id="KW-0863">Zinc-finger</keyword>
<dbReference type="PROSITE" id="PS51873">
    <property type="entry name" value="TRIAD"/>
    <property type="match status" value="1"/>
</dbReference>
<evidence type="ECO:0000256" key="1">
    <source>
        <dbReference type="ARBA" id="ARBA00001798"/>
    </source>
</evidence>
<dbReference type="Pfam" id="PF22605">
    <property type="entry name" value="IBR_2"/>
    <property type="match status" value="1"/>
</dbReference>
<dbReference type="SUPFAM" id="SSF90209">
    <property type="entry name" value="Ran binding protein zinc finger-like"/>
    <property type="match status" value="1"/>
</dbReference>
<dbReference type="Pfam" id="PF01485">
    <property type="entry name" value="IBR"/>
    <property type="match status" value="1"/>
</dbReference>
<protein>
    <recommendedName>
        <fullName evidence="7">RanBP-type and C3HC4-type zinc finger-containing protein 1</fullName>
        <ecNumber evidence="6">2.3.2.31</ecNumber>
    </recommendedName>
</protein>
<dbReference type="AlphaFoldDB" id="A0A1R3IYK6"/>
<evidence type="ECO:0000259" key="18">
    <source>
        <dbReference type="PROSITE" id="PS51873"/>
    </source>
</evidence>
<dbReference type="InterPro" id="IPR054694">
    <property type="entry name" value="Parkin-like_IBR"/>
</dbReference>
<keyword evidence="12" id="KW-0833">Ubl conjugation pathway</keyword>
<feature type="domain" description="RING-type" evidence="16">
    <location>
        <begin position="145"/>
        <end position="191"/>
    </location>
</feature>
<comment type="similarity">
    <text evidence="5">Belongs to the RBR family. Ariadne subfamily.</text>
</comment>
<feature type="domain" description="RING-type" evidence="18">
    <location>
        <begin position="141"/>
        <end position="350"/>
    </location>
</feature>
<proteinExistence type="inferred from homology"/>
<dbReference type="FunFam" id="3.30.40.10:FF:000019">
    <property type="entry name" value="RBR-type E3 ubiquitin transferase"/>
    <property type="match status" value="1"/>
</dbReference>
<dbReference type="InterPro" id="IPR031127">
    <property type="entry name" value="E3_UB_ligase_RBR"/>
</dbReference>
<dbReference type="InterPro" id="IPR017907">
    <property type="entry name" value="Znf_RING_CS"/>
</dbReference>
<evidence type="ECO:0000256" key="6">
    <source>
        <dbReference type="ARBA" id="ARBA00012251"/>
    </source>
</evidence>
<feature type="region of interest" description="Disordered" evidence="15">
    <location>
        <begin position="1"/>
        <end position="54"/>
    </location>
</feature>
<evidence type="ECO:0000256" key="11">
    <source>
        <dbReference type="ARBA" id="ARBA00022771"/>
    </source>
</evidence>
<evidence type="ECO:0000256" key="15">
    <source>
        <dbReference type="SAM" id="MobiDB-lite"/>
    </source>
</evidence>
<dbReference type="Gene3D" id="3.30.40.10">
    <property type="entry name" value="Zinc/RING finger domain, C3HC4 (zinc finger)"/>
    <property type="match status" value="1"/>
</dbReference>
<evidence type="ECO:0000256" key="14">
    <source>
        <dbReference type="PROSITE-ProRule" id="PRU00322"/>
    </source>
</evidence>
<evidence type="ECO:0000256" key="4">
    <source>
        <dbReference type="ARBA" id="ARBA00004906"/>
    </source>
</evidence>
<dbReference type="Pfam" id="PF19422">
    <property type="entry name" value="Ariadne"/>
    <property type="match status" value="1"/>
</dbReference>
<sequence length="620" mass="70079">MAASDNEYLSDNDDGEDDSFCYYGAESGDESLQDAGIDDEGELPDDEEAERVPQGLHDNRVVLTEVDIRQRIKDDIDEVKNHIDEVSSVASNISKDEASILLLHYNWSVSKVHDAWFLDENEAREKAGLPVKPLVELSDHDEILCGICFDTYPFDGIKSTGCGHPYCNECWGSYIKTAIADGPGCLFLRCPEPSCNAAVTKDLVGLFASEEEKSKYSNFLVSSYIEENKWIKNCPGPGCENAIEFDAGIGNKDVFCSCTHSFCWNCTEGGHRPVDCETVKKWMAKNSSEAENVNYILAFTKPCPKCKKPIEKNLGCNHMTCRAPCHHQFCWICLENWKDHRWNYSCNRFNKADENKRKKAKDYLERYTHYYERWATNQNSMKRAIADMKRVEVVETEILGEVQVQPASQLSFLTEAWQQIVECRKILAWTYAFGYYLADEDAAKKNLFEFLQGHAETSLERLHHCAEKELKPLLEQQSPVQFSEFRKKLCQLTRVTKHFFDNLVAGLENGLAEANSIDAPRPSKKPRRDYQSNKFANANYRADHQRFAFASGAAATTSQSFQLPAMATGPWSCAYCTLVNDESATSCTVCGRGSWTCDICTFANPRTVSTCQMCSEADDI</sequence>
<feature type="compositionally biased region" description="Acidic residues" evidence="15">
    <location>
        <begin position="27"/>
        <end position="49"/>
    </location>
</feature>
<dbReference type="InterPro" id="IPR044066">
    <property type="entry name" value="TRIAD_supradom"/>
</dbReference>
<dbReference type="InterPro" id="IPR045840">
    <property type="entry name" value="Ariadne"/>
</dbReference>
<keyword evidence="8" id="KW-0808">Transferase</keyword>
<comment type="pathway">
    <text evidence="4">Protein modification; protein ubiquitination.</text>
</comment>
<dbReference type="PROSITE" id="PS00518">
    <property type="entry name" value="ZF_RING_1"/>
    <property type="match status" value="1"/>
</dbReference>
<evidence type="ECO:0000313" key="20">
    <source>
        <dbReference type="Proteomes" id="UP000188268"/>
    </source>
</evidence>
<evidence type="ECO:0000259" key="16">
    <source>
        <dbReference type="PROSITE" id="PS50089"/>
    </source>
</evidence>
<evidence type="ECO:0000256" key="8">
    <source>
        <dbReference type="ARBA" id="ARBA00022679"/>
    </source>
</evidence>
<keyword evidence="13" id="KW-0862">Zinc</keyword>
<dbReference type="GO" id="GO:0061630">
    <property type="term" value="F:ubiquitin protein ligase activity"/>
    <property type="evidence" value="ECO:0007669"/>
    <property type="project" value="UniProtKB-EC"/>
</dbReference>
<dbReference type="UniPathway" id="UPA00143"/>
<evidence type="ECO:0000256" key="12">
    <source>
        <dbReference type="ARBA" id="ARBA00022786"/>
    </source>
</evidence>
<dbReference type="SMART" id="SM00547">
    <property type="entry name" value="ZnF_RBZ"/>
    <property type="match status" value="2"/>
</dbReference>
<comment type="cofactor">
    <cofactor evidence="2">
        <name>Zn(2+)</name>
        <dbReference type="ChEBI" id="CHEBI:29105"/>
    </cofactor>
</comment>
<dbReference type="PROSITE" id="PS50089">
    <property type="entry name" value="ZF_RING_2"/>
    <property type="match status" value="2"/>
</dbReference>
<comment type="function">
    <text evidence="3">Might act as an E3 ubiquitin-protein ligase, or as part of E3 complex, which accepts ubiquitin from specific E2 ubiquitin-conjugating enzymes and then transfers it to substrates.</text>
</comment>
<feature type="domain" description="RING-type" evidence="16">
    <location>
        <begin position="303"/>
        <end position="346"/>
    </location>
</feature>
<dbReference type="OMA" id="CAMCTEA"/>
<dbReference type="InterPro" id="IPR013083">
    <property type="entry name" value="Znf_RING/FYVE/PHD"/>
</dbReference>
<evidence type="ECO:0000256" key="13">
    <source>
        <dbReference type="ARBA" id="ARBA00022833"/>
    </source>
</evidence>
<dbReference type="OrthoDB" id="10009520at2759"/>
<dbReference type="FunFam" id="1.20.120.1750:FF:000027">
    <property type="entry name" value="RBR-type E3 ubiquitin transferase"/>
    <property type="match status" value="1"/>
</dbReference>
<evidence type="ECO:0000256" key="10">
    <source>
        <dbReference type="ARBA" id="ARBA00022737"/>
    </source>
</evidence>
<dbReference type="GO" id="GO:0008270">
    <property type="term" value="F:zinc ion binding"/>
    <property type="evidence" value="ECO:0007669"/>
    <property type="project" value="UniProtKB-KW"/>
</dbReference>
<feature type="compositionally biased region" description="Acidic residues" evidence="15">
    <location>
        <begin position="8"/>
        <end position="19"/>
    </location>
</feature>
<dbReference type="InterPro" id="IPR036443">
    <property type="entry name" value="Znf_RanBP2_sf"/>
</dbReference>
<evidence type="ECO:0000313" key="19">
    <source>
        <dbReference type="EMBL" id="OMO87651.1"/>
    </source>
</evidence>
<keyword evidence="9" id="KW-0479">Metal-binding</keyword>
<dbReference type="STRING" id="210143.A0A1R3IYK6"/>
<dbReference type="Gramene" id="OMO87651">
    <property type="protein sequence ID" value="OMO87651"/>
    <property type="gene ID" value="CCACVL1_08847"/>
</dbReference>
<dbReference type="EMBL" id="AWWV01009187">
    <property type="protein sequence ID" value="OMO87651.1"/>
    <property type="molecule type" value="Genomic_DNA"/>
</dbReference>
<dbReference type="InterPro" id="IPR001876">
    <property type="entry name" value="Znf_RanBP2"/>
</dbReference>
<evidence type="ECO:0000256" key="9">
    <source>
        <dbReference type="ARBA" id="ARBA00022723"/>
    </source>
</evidence>